<dbReference type="Pfam" id="PF07963">
    <property type="entry name" value="N_methyl"/>
    <property type="match status" value="1"/>
</dbReference>
<dbReference type="PROSITE" id="PS00409">
    <property type="entry name" value="PROKAR_NTER_METHYL"/>
    <property type="match status" value="1"/>
</dbReference>
<dbReference type="Proteomes" id="UP000425817">
    <property type="component" value="Chromosome"/>
</dbReference>
<dbReference type="AlphaFoldDB" id="A0A6I6HRD0"/>
<gene>
    <name evidence="2" type="ORF">GOQ09_25485</name>
</gene>
<evidence type="ECO:0000256" key="1">
    <source>
        <dbReference type="SAM" id="Phobius"/>
    </source>
</evidence>
<dbReference type="OrthoDB" id="8533459at2"/>
<dbReference type="NCBIfam" id="TIGR02532">
    <property type="entry name" value="IV_pilin_GFxxxE"/>
    <property type="match status" value="1"/>
</dbReference>
<sequence>MLRTYQQLAHGRTIDRSCEAQRGVSLVELMVAVAVGLFVILIATTIYMEGLRNFGFRTSQSENLGNSRYALGALDNEFTKAGYRRDPTQAMEQAFPADEAAHPNGCQFAAGQAMYAVNASTLCIRYQARDNDEKDCAGSAAGIAGLKAYEAPPAPALGAGMFVEKYFLSGEALACQAGSQADPNKQEVAAGVRGVHFEFGVGKGSDSLAERRVEQFKTAIPTGDDVIRSLRYAVLLASTTERVTGGIDSSVCDRWTGAGGDVANCDTSKGQLYQLASGSLTLRNLMP</sequence>
<reference evidence="2 3" key="1">
    <citation type="submission" date="2019-12" db="EMBL/GenBank/DDBJ databases">
        <title>Hybrid Genome Assemblies of two High G+C Isolates from Undergraduate Microbiology Courses.</title>
        <authorList>
            <person name="Ne Ville C.J."/>
            <person name="Enright D."/>
            <person name="Hernandez I."/>
            <person name="Dodsworth J."/>
            <person name="Orwin P.M."/>
        </authorList>
    </citation>
    <scope>NUCLEOTIDE SEQUENCE [LARGE SCALE GENOMIC DNA]</scope>
    <source>
        <strain evidence="2 3">CSUSB</strain>
    </source>
</reference>
<keyword evidence="1" id="KW-0472">Membrane</keyword>
<feature type="transmembrane region" description="Helical" evidence="1">
    <location>
        <begin position="29"/>
        <end position="48"/>
    </location>
</feature>
<protein>
    <submittedName>
        <fullName evidence="2">Prepilin-type N-terminal cleavage/methylation domain-containing protein</fullName>
    </submittedName>
</protein>
<dbReference type="InterPro" id="IPR012902">
    <property type="entry name" value="N_methyl_site"/>
</dbReference>
<organism evidence="2 3">
    <name type="scientific">Variovorax paradoxus</name>
    <dbReference type="NCBI Taxonomy" id="34073"/>
    <lineage>
        <taxon>Bacteria</taxon>
        <taxon>Pseudomonadati</taxon>
        <taxon>Pseudomonadota</taxon>
        <taxon>Betaproteobacteria</taxon>
        <taxon>Burkholderiales</taxon>
        <taxon>Comamonadaceae</taxon>
        <taxon>Variovorax</taxon>
    </lineage>
</organism>
<keyword evidence="1" id="KW-0812">Transmembrane</keyword>
<name>A0A6I6HRD0_VARPD</name>
<dbReference type="EMBL" id="CP046622">
    <property type="protein sequence ID" value="QGW85152.1"/>
    <property type="molecule type" value="Genomic_DNA"/>
</dbReference>
<evidence type="ECO:0000313" key="3">
    <source>
        <dbReference type="Proteomes" id="UP000425817"/>
    </source>
</evidence>
<keyword evidence="1" id="KW-1133">Transmembrane helix</keyword>
<evidence type="ECO:0000313" key="2">
    <source>
        <dbReference type="EMBL" id="QGW85152.1"/>
    </source>
</evidence>
<accession>A0A6I6HRD0</accession>
<proteinExistence type="predicted"/>